<protein>
    <recommendedName>
        <fullName evidence="2">Signal transduction histidine kinase internal region domain-containing protein</fullName>
    </recommendedName>
</protein>
<dbReference type="Pfam" id="PF06580">
    <property type="entry name" value="His_kinase"/>
    <property type="match status" value="1"/>
</dbReference>
<dbReference type="RefSeq" id="WP_188932863.1">
    <property type="nucleotide sequence ID" value="NZ_BMJC01000003.1"/>
</dbReference>
<dbReference type="PANTHER" id="PTHR34220">
    <property type="entry name" value="SENSOR HISTIDINE KINASE YPDA"/>
    <property type="match status" value="1"/>
</dbReference>
<feature type="transmembrane region" description="Helical" evidence="1">
    <location>
        <begin position="15"/>
        <end position="34"/>
    </location>
</feature>
<keyword evidence="1" id="KW-1133">Transmembrane helix</keyword>
<reference evidence="3" key="1">
    <citation type="journal article" date="2014" name="Int. J. Syst. Evol. Microbiol.">
        <title>Complete genome sequence of Corynebacterium casei LMG S-19264T (=DSM 44701T), isolated from a smear-ripened cheese.</title>
        <authorList>
            <consortium name="US DOE Joint Genome Institute (JGI-PGF)"/>
            <person name="Walter F."/>
            <person name="Albersmeier A."/>
            <person name="Kalinowski J."/>
            <person name="Ruckert C."/>
        </authorList>
    </citation>
    <scope>NUCLEOTIDE SEQUENCE</scope>
    <source>
        <strain evidence="3">CGMCC 1.15448</strain>
    </source>
</reference>
<dbReference type="InterPro" id="IPR036890">
    <property type="entry name" value="HATPase_C_sf"/>
</dbReference>
<dbReference type="GO" id="GO:0016020">
    <property type="term" value="C:membrane"/>
    <property type="evidence" value="ECO:0007669"/>
    <property type="project" value="InterPro"/>
</dbReference>
<dbReference type="Gene3D" id="3.30.565.10">
    <property type="entry name" value="Histidine kinase-like ATPase, C-terminal domain"/>
    <property type="match status" value="1"/>
</dbReference>
<dbReference type="Proteomes" id="UP000607559">
    <property type="component" value="Unassembled WGS sequence"/>
</dbReference>
<keyword evidence="4" id="KW-1185">Reference proteome</keyword>
<proteinExistence type="predicted"/>
<feature type="transmembrane region" description="Helical" evidence="1">
    <location>
        <begin position="124"/>
        <end position="143"/>
    </location>
</feature>
<dbReference type="InterPro" id="IPR050640">
    <property type="entry name" value="Bact_2-comp_sensor_kinase"/>
</dbReference>
<sequence>MRWQNNKIGFDDRPVMVIGILVLSFFIPIIFFGWRIGRPPYYPWDAYWTSLVETAITWLGSRAICIWARKRYPSFQTVKKRLLVQFGAVIAFALVIDGITDVLFKDVCERLLKMRPTPLLNDDVTINSVSATILCTLLVMTMYESVYFMYELRKSVEEKELLKRESLQAQLNALKIQVNPHFLFNTLNTLAAVIPENPRQAVDFVQQLSKVYRHILEVKDEPSITLKEELEVLEAYAYLLKTRHGDNLDIRIRVAEEEFGQKIVPLSLQILMENAIKHNIVSAARPLHIDICAEAGRLIVSNNLQRKNQQIESTGIGLDNIRNRYRLLGGRQVEVEEGPANFIVRIPLFG</sequence>
<dbReference type="GO" id="GO:0000155">
    <property type="term" value="F:phosphorelay sensor kinase activity"/>
    <property type="evidence" value="ECO:0007669"/>
    <property type="project" value="InterPro"/>
</dbReference>
<reference evidence="3" key="2">
    <citation type="submission" date="2020-09" db="EMBL/GenBank/DDBJ databases">
        <authorList>
            <person name="Sun Q."/>
            <person name="Zhou Y."/>
        </authorList>
    </citation>
    <scope>NUCLEOTIDE SEQUENCE</scope>
    <source>
        <strain evidence="3">CGMCC 1.15448</strain>
    </source>
</reference>
<accession>A0A8J2UE49</accession>
<evidence type="ECO:0000259" key="2">
    <source>
        <dbReference type="Pfam" id="PF06580"/>
    </source>
</evidence>
<dbReference type="AlphaFoldDB" id="A0A8J2UE49"/>
<feature type="transmembrane region" description="Helical" evidence="1">
    <location>
        <begin position="82"/>
        <end position="104"/>
    </location>
</feature>
<evidence type="ECO:0000256" key="1">
    <source>
        <dbReference type="SAM" id="Phobius"/>
    </source>
</evidence>
<dbReference type="InterPro" id="IPR010559">
    <property type="entry name" value="Sig_transdc_His_kin_internal"/>
</dbReference>
<dbReference type="PANTHER" id="PTHR34220:SF7">
    <property type="entry name" value="SENSOR HISTIDINE KINASE YPDA"/>
    <property type="match status" value="1"/>
</dbReference>
<name>A0A8J2UE49_9BACT</name>
<dbReference type="EMBL" id="BMJC01000003">
    <property type="protein sequence ID" value="GGB03885.1"/>
    <property type="molecule type" value="Genomic_DNA"/>
</dbReference>
<evidence type="ECO:0000313" key="3">
    <source>
        <dbReference type="EMBL" id="GGB03885.1"/>
    </source>
</evidence>
<evidence type="ECO:0000313" key="4">
    <source>
        <dbReference type="Proteomes" id="UP000607559"/>
    </source>
</evidence>
<feature type="domain" description="Signal transduction histidine kinase internal region" evidence="2">
    <location>
        <begin position="169"/>
        <end position="248"/>
    </location>
</feature>
<gene>
    <name evidence="3" type="ORF">GCM10011511_29030</name>
</gene>
<comment type="caution">
    <text evidence="3">The sequence shown here is derived from an EMBL/GenBank/DDBJ whole genome shotgun (WGS) entry which is preliminary data.</text>
</comment>
<keyword evidence="1" id="KW-0472">Membrane</keyword>
<organism evidence="3 4">
    <name type="scientific">Puia dinghuensis</name>
    <dbReference type="NCBI Taxonomy" id="1792502"/>
    <lineage>
        <taxon>Bacteria</taxon>
        <taxon>Pseudomonadati</taxon>
        <taxon>Bacteroidota</taxon>
        <taxon>Chitinophagia</taxon>
        <taxon>Chitinophagales</taxon>
        <taxon>Chitinophagaceae</taxon>
        <taxon>Puia</taxon>
    </lineage>
</organism>
<keyword evidence="1" id="KW-0812">Transmembrane</keyword>